<dbReference type="AlphaFoldDB" id="A0A420Y263"/>
<dbReference type="InterPro" id="IPR029063">
    <property type="entry name" value="SAM-dependent_MTases_sf"/>
</dbReference>
<evidence type="ECO:0000313" key="1">
    <source>
        <dbReference type="EMBL" id="RKU41973.1"/>
    </source>
</evidence>
<dbReference type="EMBL" id="QVQW01000063">
    <property type="protein sequence ID" value="RKU41973.1"/>
    <property type="molecule type" value="Genomic_DNA"/>
</dbReference>
<dbReference type="STRING" id="177199.A0A420Y263"/>
<name>A0A420Y263_9PEZI</name>
<reference evidence="1 2" key="1">
    <citation type="submission" date="2018-08" db="EMBL/GenBank/DDBJ databases">
        <title>Draft genome of the lignicolous fungus Coniochaeta pulveracea.</title>
        <authorList>
            <person name="Borstlap C.J."/>
            <person name="De Witt R.N."/>
            <person name="Botha A."/>
            <person name="Volschenk H."/>
        </authorList>
    </citation>
    <scope>NUCLEOTIDE SEQUENCE [LARGE SCALE GENOMIC DNA]</scope>
    <source>
        <strain evidence="1 2">CAB683</strain>
    </source>
</reference>
<proteinExistence type="predicted"/>
<dbReference type="Proteomes" id="UP000275385">
    <property type="component" value="Unassembled WGS sequence"/>
</dbReference>
<dbReference type="OrthoDB" id="2013972at2759"/>
<protein>
    <submittedName>
        <fullName evidence="1">Uncharacterized protein</fullName>
    </submittedName>
</protein>
<comment type="caution">
    <text evidence="1">The sequence shown here is derived from an EMBL/GenBank/DDBJ whole genome shotgun (WGS) entry which is preliminary data.</text>
</comment>
<accession>A0A420Y263</accession>
<organism evidence="1 2">
    <name type="scientific">Coniochaeta pulveracea</name>
    <dbReference type="NCBI Taxonomy" id="177199"/>
    <lineage>
        <taxon>Eukaryota</taxon>
        <taxon>Fungi</taxon>
        <taxon>Dikarya</taxon>
        <taxon>Ascomycota</taxon>
        <taxon>Pezizomycotina</taxon>
        <taxon>Sordariomycetes</taxon>
        <taxon>Sordariomycetidae</taxon>
        <taxon>Coniochaetales</taxon>
        <taxon>Coniochaetaceae</taxon>
        <taxon>Coniochaeta</taxon>
    </lineage>
</organism>
<evidence type="ECO:0000313" key="2">
    <source>
        <dbReference type="Proteomes" id="UP000275385"/>
    </source>
</evidence>
<keyword evidence="2" id="KW-1185">Reference proteome</keyword>
<gene>
    <name evidence="1" type="ORF">DL546_001014</name>
</gene>
<sequence length="280" mass="30755">MAVFSKSYQNLAPGGYIELQDILYDVRSYDGTHEGTPLQRFHMTLSAGLANMGRDMWAPTRYKDMLIAAGFQDVQEQITIIPCNGWPANMHLKNIGRLQRLSMEKGLQAMHRLLVVAGLSDADAVDLANQTLMDANNRDIHAYYPLYVVYGRKPLETAQWSPSVAQSPGATMGGVSLKSPNSSFRTQPSLVIPRYHHITTNLQKAEPPVGLPPYYTNHQPIDLQGYSVPMTEWVEYREATVPADMHVTSPGQATPGLSMLGMTPSTAGSGHTPYTPGHGT</sequence>
<dbReference type="SUPFAM" id="SSF53335">
    <property type="entry name" value="S-adenosyl-L-methionine-dependent methyltransferases"/>
    <property type="match status" value="1"/>
</dbReference>